<proteinExistence type="predicted"/>
<dbReference type="GO" id="GO:0005654">
    <property type="term" value="C:nucleoplasm"/>
    <property type="evidence" value="ECO:0007669"/>
    <property type="project" value="UniProtKB-ARBA"/>
</dbReference>
<name>A0A1V9YHG8_ACHHY</name>
<keyword evidence="8" id="KW-1185">Reference proteome</keyword>
<evidence type="ECO:0000256" key="4">
    <source>
        <dbReference type="ARBA" id="ARBA00023163"/>
    </source>
</evidence>
<reference evidence="7 8" key="1">
    <citation type="journal article" date="2014" name="Genome Biol. Evol.">
        <title>The secreted proteins of Achlya hypogyna and Thraustotheca clavata identify the ancestral oomycete secretome and reveal gene acquisitions by horizontal gene transfer.</title>
        <authorList>
            <person name="Misner I."/>
            <person name="Blouin N."/>
            <person name="Leonard G."/>
            <person name="Richards T.A."/>
            <person name="Lane C.E."/>
        </authorList>
    </citation>
    <scope>NUCLEOTIDE SEQUENCE [LARGE SCALE GENOMIC DNA]</scope>
    <source>
        <strain evidence="7 8">ATCC 48635</strain>
    </source>
</reference>
<evidence type="ECO:0000313" key="7">
    <source>
        <dbReference type="EMBL" id="OQR85149.1"/>
    </source>
</evidence>
<sequence length="353" mass="39929">MERSRRGAPRGRKAKGKDADAENNGLRSPPPRTRTLLQQEKDHDSAAVDDSMSEDDMDEKEATTAGLLQALTGHIDEAEADILEEQKSGKKSRHNEDPDDEEESATEFRDHMLELKKKVQMIEDGTFAEYCRRCVEFKDDRSRALQTARQHRELQLKNVQDLLLFDHQKADDLYATGKECVKQDMKAHVTAMLADVAEQLAELGEEDATEEPVAKKLKLADGCWPKSECSLSLKHIQDDMATICHEWKDSPVVNDALETVTTECARGVLTCGKYLFDEGDEIILSSNLMQREYVGTIRSFSDDSLYVSLNTGEKARVHFKMLREKRCEIKPFLRGNSGVKSLQSSGWVRCEPF</sequence>
<evidence type="ECO:0000256" key="5">
    <source>
        <dbReference type="ARBA" id="ARBA00023242"/>
    </source>
</evidence>
<evidence type="ECO:0000256" key="6">
    <source>
        <dbReference type="SAM" id="MobiDB-lite"/>
    </source>
</evidence>
<dbReference type="EMBL" id="JNBR01001800">
    <property type="protein sequence ID" value="OQR85149.1"/>
    <property type="molecule type" value="Genomic_DNA"/>
</dbReference>
<dbReference type="Pfam" id="PF08598">
    <property type="entry name" value="Sds3"/>
    <property type="match status" value="1"/>
</dbReference>
<dbReference type="Proteomes" id="UP000243579">
    <property type="component" value="Unassembled WGS sequence"/>
</dbReference>
<comment type="caution">
    <text evidence="7">The sequence shown here is derived from an EMBL/GenBank/DDBJ whole genome shotgun (WGS) entry which is preliminary data.</text>
</comment>
<feature type="compositionally biased region" description="Basic residues" evidence="6">
    <location>
        <begin position="1"/>
        <end position="15"/>
    </location>
</feature>
<keyword evidence="3" id="KW-0805">Transcription regulation</keyword>
<evidence type="ECO:0000256" key="3">
    <source>
        <dbReference type="ARBA" id="ARBA00023015"/>
    </source>
</evidence>
<keyword evidence="4" id="KW-0804">Transcription</keyword>
<gene>
    <name evidence="7" type="ORF">ACHHYP_12228</name>
</gene>
<dbReference type="InterPro" id="IPR013907">
    <property type="entry name" value="Sds3"/>
</dbReference>
<accession>A0A1V9YHG8</accession>
<protein>
    <submittedName>
        <fullName evidence="7">Uncharacterized protein</fullName>
    </submittedName>
</protein>
<comment type="subcellular location">
    <subcellularLocation>
        <location evidence="1">Nucleus</location>
    </subcellularLocation>
</comment>
<evidence type="ECO:0000313" key="8">
    <source>
        <dbReference type="Proteomes" id="UP000243579"/>
    </source>
</evidence>
<organism evidence="7 8">
    <name type="scientific">Achlya hypogyna</name>
    <name type="common">Oomycete</name>
    <name type="synonym">Protoachlya hypogyna</name>
    <dbReference type="NCBI Taxonomy" id="1202772"/>
    <lineage>
        <taxon>Eukaryota</taxon>
        <taxon>Sar</taxon>
        <taxon>Stramenopiles</taxon>
        <taxon>Oomycota</taxon>
        <taxon>Saprolegniomycetes</taxon>
        <taxon>Saprolegniales</taxon>
        <taxon>Achlyaceae</taxon>
        <taxon>Achlya</taxon>
    </lineage>
</organism>
<feature type="region of interest" description="Disordered" evidence="6">
    <location>
        <begin position="1"/>
        <end position="70"/>
    </location>
</feature>
<evidence type="ECO:0000256" key="1">
    <source>
        <dbReference type="ARBA" id="ARBA00004123"/>
    </source>
</evidence>
<keyword evidence="5" id="KW-0539">Nucleus</keyword>
<keyword evidence="2" id="KW-0678">Repressor</keyword>
<dbReference type="AlphaFoldDB" id="A0A1V9YHG8"/>
<dbReference type="OrthoDB" id="70376at2759"/>
<dbReference type="GO" id="GO:0010468">
    <property type="term" value="P:regulation of gene expression"/>
    <property type="evidence" value="ECO:0007669"/>
    <property type="project" value="UniProtKB-ARBA"/>
</dbReference>
<evidence type="ECO:0000256" key="2">
    <source>
        <dbReference type="ARBA" id="ARBA00022491"/>
    </source>
</evidence>
<feature type="region of interest" description="Disordered" evidence="6">
    <location>
        <begin position="84"/>
        <end position="106"/>
    </location>
</feature>